<evidence type="ECO:0000313" key="4">
    <source>
        <dbReference type="Proteomes" id="UP000249248"/>
    </source>
</evidence>
<feature type="signal peptide" evidence="2">
    <location>
        <begin position="1"/>
        <end position="20"/>
    </location>
</feature>
<comment type="caution">
    <text evidence="3">The sequence shown here is derived from an EMBL/GenBank/DDBJ whole genome shotgun (WGS) entry which is preliminary data.</text>
</comment>
<dbReference type="RefSeq" id="WP_111062147.1">
    <property type="nucleotide sequence ID" value="NZ_JBHUCU010000002.1"/>
</dbReference>
<sequence>MKLFTSLLLVVMGFSLSAQITIKEQKVDVDGAENGYFVTIPYGDEKTIAKDLKEEMKSWKGKLSTKDVYFADDCKLKEIGDNTFDAYAKIEALTKGGVNVLVKIDLGGAFVNSKDHPTEYKVFEKKLYDFAVATAKNIIEEEAKEVEKIQKEKEDELKDIKEELEKQEDIIKDAKKQIANAEEAIKAGNQDKAKKETEIKETVSKVEMIREKKSAVK</sequence>
<reference evidence="3 4" key="1">
    <citation type="submission" date="2018-06" db="EMBL/GenBank/DDBJ databases">
        <title>The draft genome sequence of Crocinitomix sp. SM1701.</title>
        <authorList>
            <person name="Zhang X."/>
        </authorList>
    </citation>
    <scope>NUCLEOTIDE SEQUENCE [LARGE SCALE GENOMIC DNA]</scope>
    <source>
        <strain evidence="3 4">SM1701</strain>
    </source>
</reference>
<proteinExistence type="predicted"/>
<keyword evidence="4" id="KW-1185">Reference proteome</keyword>
<evidence type="ECO:0000256" key="1">
    <source>
        <dbReference type="SAM" id="Coils"/>
    </source>
</evidence>
<feature type="chain" id="PRO_5015893882" evidence="2">
    <location>
        <begin position="21"/>
        <end position="217"/>
    </location>
</feature>
<dbReference type="Proteomes" id="UP000249248">
    <property type="component" value="Unassembled WGS sequence"/>
</dbReference>
<evidence type="ECO:0000313" key="3">
    <source>
        <dbReference type="EMBL" id="PZE17996.1"/>
    </source>
</evidence>
<dbReference type="AlphaFoldDB" id="A0A2W1NJ62"/>
<evidence type="ECO:0000256" key="2">
    <source>
        <dbReference type="SAM" id="SignalP"/>
    </source>
</evidence>
<dbReference type="EMBL" id="QKSB01000002">
    <property type="protein sequence ID" value="PZE17996.1"/>
    <property type="molecule type" value="Genomic_DNA"/>
</dbReference>
<dbReference type="OrthoDB" id="1467860at2"/>
<feature type="coiled-coil region" evidence="1">
    <location>
        <begin position="132"/>
        <end position="198"/>
    </location>
</feature>
<organism evidence="3 4">
    <name type="scientific">Putridiphycobacter roseus</name>
    <dbReference type="NCBI Taxonomy" id="2219161"/>
    <lineage>
        <taxon>Bacteria</taxon>
        <taxon>Pseudomonadati</taxon>
        <taxon>Bacteroidota</taxon>
        <taxon>Flavobacteriia</taxon>
        <taxon>Flavobacteriales</taxon>
        <taxon>Crocinitomicaceae</taxon>
        <taxon>Putridiphycobacter</taxon>
    </lineage>
</organism>
<gene>
    <name evidence="3" type="ORF">DNU06_05090</name>
</gene>
<name>A0A2W1NJ62_9FLAO</name>
<accession>A0A2W1NJ62</accession>
<keyword evidence="2" id="KW-0732">Signal</keyword>
<protein>
    <submittedName>
        <fullName evidence="3">Uncharacterized protein</fullName>
    </submittedName>
</protein>
<keyword evidence="1" id="KW-0175">Coiled coil</keyword>